<dbReference type="Pfam" id="PF01381">
    <property type="entry name" value="HTH_3"/>
    <property type="match status" value="1"/>
</dbReference>
<dbReference type="OrthoDB" id="8527218at2"/>
<name>A0A9X7MYL5_PSEDE</name>
<evidence type="ECO:0000313" key="3">
    <source>
        <dbReference type="Proteomes" id="UP000326659"/>
    </source>
</evidence>
<dbReference type="SMART" id="SM00530">
    <property type="entry name" value="HTH_XRE"/>
    <property type="match status" value="1"/>
</dbReference>
<organism evidence="2 3">
    <name type="scientific">Pseudomonas denitrificans</name>
    <dbReference type="NCBI Taxonomy" id="43306"/>
    <lineage>
        <taxon>Bacteria</taxon>
        <taxon>Pseudomonadati</taxon>
        <taxon>Pseudomonadota</taxon>
        <taxon>Gammaproteobacteria</taxon>
        <taxon>Pseudomonadales</taxon>
        <taxon>Pseudomonadaceae</taxon>
        <taxon>Halopseudomonas</taxon>
    </lineage>
</organism>
<dbReference type="PROSITE" id="PS50943">
    <property type="entry name" value="HTH_CROC1"/>
    <property type="match status" value="1"/>
</dbReference>
<dbReference type="CDD" id="cd00093">
    <property type="entry name" value="HTH_XRE"/>
    <property type="match status" value="1"/>
</dbReference>
<evidence type="ECO:0000313" key="2">
    <source>
        <dbReference type="EMBL" id="QEY71748.1"/>
    </source>
</evidence>
<accession>A0A9X7MYL5</accession>
<dbReference type="EMBL" id="CP043626">
    <property type="protein sequence ID" value="QEY71748.1"/>
    <property type="molecule type" value="Genomic_DNA"/>
</dbReference>
<feature type="domain" description="HTH cro/C1-type" evidence="1">
    <location>
        <begin position="11"/>
        <end position="63"/>
    </location>
</feature>
<dbReference type="Proteomes" id="UP000326659">
    <property type="component" value="Chromosome"/>
</dbReference>
<dbReference type="AlphaFoldDB" id="A0A9X7MYL5"/>
<keyword evidence="3" id="KW-1185">Reference proteome</keyword>
<dbReference type="SUPFAM" id="SSF47413">
    <property type="entry name" value="lambda repressor-like DNA-binding domains"/>
    <property type="match status" value="1"/>
</dbReference>
<dbReference type="RefSeq" id="WP_151187141.1">
    <property type="nucleotide sequence ID" value="NZ_CP043626.1"/>
</dbReference>
<proteinExistence type="predicted"/>
<dbReference type="Gene3D" id="1.10.260.40">
    <property type="entry name" value="lambda repressor-like DNA-binding domains"/>
    <property type="match status" value="1"/>
</dbReference>
<protein>
    <submittedName>
        <fullName evidence="2">Helix-turn-helix transcriptional regulator</fullName>
    </submittedName>
</protein>
<reference evidence="2 3" key="1">
    <citation type="submission" date="2019-09" db="EMBL/GenBank/DDBJ databases">
        <title>Prosopis cineraria nodule microbiome.</title>
        <authorList>
            <person name="Chaluvadi S.R."/>
            <person name="Ali R."/>
            <person name="Wang X."/>
        </authorList>
    </citation>
    <scope>NUCLEOTIDE SEQUENCE [LARGE SCALE GENOMIC DNA]</scope>
    <source>
        <strain evidence="2 3">BG1</strain>
    </source>
</reference>
<dbReference type="InterPro" id="IPR001387">
    <property type="entry name" value="Cro/C1-type_HTH"/>
</dbReference>
<evidence type="ECO:0000259" key="1">
    <source>
        <dbReference type="PROSITE" id="PS50943"/>
    </source>
</evidence>
<dbReference type="GO" id="GO:0003677">
    <property type="term" value="F:DNA binding"/>
    <property type="evidence" value="ECO:0007669"/>
    <property type="project" value="InterPro"/>
</dbReference>
<dbReference type="KEGG" id="pden:F1C79_08975"/>
<dbReference type="InterPro" id="IPR010982">
    <property type="entry name" value="Lambda_DNA-bd_dom_sf"/>
</dbReference>
<gene>
    <name evidence="2" type="ORF">F1C79_08975</name>
</gene>
<sequence length="92" mass="10218">MELNKTLGQALKRARLAAGQTQEDFSPISSRTYISALERGLQSPTLEKLDELCEQLGIHPVTLIAASYLIKNRMAVEELKLTLDQELMGLGF</sequence>